<comment type="caution">
    <text evidence="1">The sequence shown here is derived from an EMBL/GenBank/DDBJ whole genome shotgun (WGS) entry which is preliminary data.</text>
</comment>
<accession>A0AAE0IWA1</accession>
<reference evidence="1" key="2">
    <citation type="submission" date="2023-06" db="EMBL/GenBank/DDBJ databases">
        <authorList>
            <consortium name="Lawrence Berkeley National Laboratory"/>
            <person name="Haridas S."/>
            <person name="Hensen N."/>
            <person name="Bonometti L."/>
            <person name="Westerberg I."/>
            <person name="Brannstrom I.O."/>
            <person name="Guillou S."/>
            <person name="Cros-Aarteil S."/>
            <person name="Calhoun S."/>
            <person name="Kuo A."/>
            <person name="Mondo S."/>
            <person name="Pangilinan J."/>
            <person name="Riley R."/>
            <person name="Labutti K."/>
            <person name="Andreopoulos B."/>
            <person name="Lipzen A."/>
            <person name="Chen C."/>
            <person name="Yanf M."/>
            <person name="Daum C."/>
            <person name="Ng V."/>
            <person name="Clum A."/>
            <person name="Steindorff A."/>
            <person name="Ohm R."/>
            <person name="Martin F."/>
            <person name="Silar P."/>
            <person name="Natvig D."/>
            <person name="Lalanne C."/>
            <person name="Gautier V."/>
            <person name="Ament-Velasquez S.L."/>
            <person name="Kruys A."/>
            <person name="Hutchinson M.I."/>
            <person name="Powell A.J."/>
            <person name="Barry K."/>
            <person name="Miller A.N."/>
            <person name="Grigoriev I.V."/>
            <person name="Debuchy R."/>
            <person name="Gladieux P."/>
            <person name="Thoren M.H."/>
            <person name="Johannesson H."/>
        </authorList>
    </citation>
    <scope>NUCLEOTIDE SEQUENCE</scope>
    <source>
        <strain evidence="1">SMH4131-1</strain>
    </source>
</reference>
<name>A0AAE0IWA1_9PEZI</name>
<keyword evidence="2" id="KW-1185">Reference proteome</keyword>
<dbReference type="Proteomes" id="UP001286456">
    <property type="component" value="Unassembled WGS sequence"/>
</dbReference>
<organism evidence="1 2">
    <name type="scientific">Cercophora scortea</name>
    <dbReference type="NCBI Taxonomy" id="314031"/>
    <lineage>
        <taxon>Eukaryota</taxon>
        <taxon>Fungi</taxon>
        <taxon>Dikarya</taxon>
        <taxon>Ascomycota</taxon>
        <taxon>Pezizomycotina</taxon>
        <taxon>Sordariomycetes</taxon>
        <taxon>Sordariomycetidae</taxon>
        <taxon>Sordariales</taxon>
        <taxon>Lasiosphaeriaceae</taxon>
        <taxon>Cercophora</taxon>
    </lineage>
</organism>
<evidence type="ECO:0000313" key="1">
    <source>
        <dbReference type="EMBL" id="KAK3332339.1"/>
    </source>
</evidence>
<protein>
    <submittedName>
        <fullName evidence="1">Uncharacterized protein</fullName>
    </submittedName>
</protein>
<evidence type="ECO:0000313" key="2">
    <source>
        <dbReference type="Proteomes" id="UP001286456"/>
    </source>
</evidence>
<gene>
    <name evidence="1" type="ORF">B0T19DRAFT_482637</name>
</gene>
<dbReference type="EMBL" id="JAUEPO010000002">
    <property type="protein sequence ID" value="KAK3332339.1"/>
    <property type="molecule type" value="Genomic_DNA"/>
</dbReference>
<proteinExistence type="predicted"/>
<reference evidence="1" key="1">
    <citation type="journal article" date="2023" name="Mol. Phylogenet. Evol.">
        <title>Genome-scale phylogeny and comparative genomics of the fungal order Sordariales.</title>
        <authorList>
            <person name="Hensen N."/>
            <person name="Bonometti L."/>
            <person name="Westerberg I."/>
            <person name="Brannstrom I.O."/>
            <person name="Guillou S."/>
            <person name="Cros-Aarteil S."/>
            <person name="Calhoun S."/>
            <person name="Haridas S."/>
            <person name="Kuo A."/>
            <person name="Mondo S."/>
            <person name="Pangilinan J."/>
            <person name="Riley R."/>
            <person name="LaButti K."/>
            <person name="Andreopoulos B."/>
            <person name="Lipzen A."/>
            <person name="Chen C."/>
            <person name="Yan M."/>
            <person name="Daum C."/>
            <person name="Ng V."/>
            <person name="Clum A."/>
            <person name="Steindorff A."/>
            <person name="Ohm R.A."/>
            <person name="Martin F."/>
            <person name="Silar P."/>
            <person name="Natvig D.O."/>
            <person name="Lalanne C."/>
            <person name="Gautier V."/>
            <person name="Ament-Velasquez S.L."/>
            <person name="Kruys A."/>
            <person name="Hutchinson M.I."/>
            <person name="Powell A.J."/>
            <person name="Barry K."/>
            <person name="Miller A.N."/>
            <person name="Grigoriev I.V."/>
            <person name="Debuchy R."/>
            <person name="Gladieux P."/>
            <person name="Hiltunen Thoren M."/>
            <person name="Johannesson H."/>
        </authorList>
    </citation>
    <scope>NUCLEOTIDE SEQUENCE</scope>
    <source>
        <strain evidence="1">SMH4131-1</strain>
    </source>
</reference>
<sequence>MASIYATVSGILATMGPCEGLEIIEIRLPRVRCPGASYPLVSTRPDKLPGGSRHRRFIIRNTCRPPCLAGRNTVRTHWQAGSREAWKQLKDRQLLLVHSHAHIPGAQHGHDLLGDTHGRSPPTMRLATVTDVNKGPTAP</sequence>
<dbReference type="AlphaFoldDB" id="A0AAE0IWA1"/>